<proteinExistence type="predicted"/>
<evidence type="ECO:0000313" key="1">
    <source>
        <dbReference type="EMBL" id="MBH8552958.1"/>
    </source>
</evidence>
<dbReference type="RefSeq" id="WP_214439255.1">
    <property type="nucleotide sequence ID" value="NZ_JAECZB010000022.1"/>
</dbReference>
<evidence type="ECO:0000313" key="2">
    <source>
        <dbReference type="Proteomes" id="UP000599391"/>
    </source>
</evidence>
<dbReference type="EMBL" id="JAECZB010000022">
    <property type="protein sequence ID" value="MBH8552958.1"/>
    <property type="molecule type" value="Genomic_DNA"/>
</dbReference>
<accession>A0A8J7HDF4</accession>
<dbReference type="AlphaFoldDB" id="A0A8J7HDF4"/>
<keyword evidence="2" id="KW-1185">Reference proteome</keyword>
<name>A0A8J7HDF4_9CYAN</name>
<comment type="caution">
    <text evidence="1">The sequence shown here is derived from an EMBL/GenBank/DDBJ whole genome shotgun (WGS) entry which is preliminary data.</text>
</comment>
<protein>
    <submittedName>
        <fullName evidence="1">Uncharacterized protein</fullName>
    </submittedName>
</protein>
<dbReference type="Proteomes" id="UP000599391">
    <property type="component" value="Unassembled WGS sequence"/>
</dbReference>
<organism evidence="1 2">
    <name type="scientific">Atlanticothrix silvestris CENA357</name>
    <dbReference type="NCBI Taxonomy" id="1725252"/>
    <lineage>
        <taxon>Bacteria</taxon>
        <taxon>Bacillati</taxon>
        <taxon>Cyanobacteriota</taxon>
        <taxon>Cyanophyceae</taxon>
        <taxon>Nostocales</taxon>
        <taxon>Nodulariaceae</taxon>
        <taxon>Atlanticothrix</taxon>
        <taxon>Atlanticothrix silvestris</taxon>
    </lineage>
</organism>
<gene>
    <name evidence="1" type="ORF">I8751_11380</name>
</gene>
<reference evidence="1 2" key="1">
    <citation type="journal article" date="2021" name="Int. J. Syst. Evol. Microbiol.">
        <title>Amazonocrinis nigriterrae gen. nov., sp. nov., Atlanticothrix silvestris gen. nov., sp. nov. and Dendronalium phyllosphericum gen. nov., sp. nov., nostocacean cyanobacteria from Brazilian environments.</title>
        <authorList>
            <person name="Alvarenga D.O."/>
            <person name="Andreote A.P.D."/>
            <person name="Branco L.H.Z."/>
            <person name="Delbaje E."/>
            <person name="Cruz R.B."/>
            <person name="Varani A.M."/>
            <person name="Fiore M.F."/>
        </authorList>
    </citation>
    <scope>NUCLEOTIDE SEQUENCE [LARGE SCALE GENOMIC DNA]</scope>
    <source>
        <strain evidence="1 2">CENA357</strain>
    </source>
</reference>
<sequence>MIEDDPSITLKNSKSSVQPAIAPLGTLSMQRNFLLTAVRWLSWGDLRITEKFLCLPNVAMWI</sequence>